<feature type="transmembrane region" description="Helical" evidence="6">
    <location>
        <begin position="147"/>
        <end position="168"/>
    </location>
</feature>
<dbReference type="NCBIfam" id="TIGR00945">
    <property type="entry name" value="tatC"/>
    <property type="match status" value="1"/>
</dbReference>
<reference evidence="7" key="1">
    <citation type="submission" date="2019-11" db="EMBL/GenBank/DDBJ databases">
        <authorList>
            <person name="Liu Y."/>
            <person name="Hou J."/>
            <person name="Li T.-Q."/>
            <person name="Guan C.-H."/>
            <person name="Wu X."/>
            <person name="Wu H.-Z."/>
            <person name="Ling F."/>
            <person name="Zhang R."/>
            <person name="Shi X.-G."/>
            <person name="Ren J.-P."/>
            <person name="Chen E.-F."/>
            <person name="Sun J.-M."/>
        </authorList>
    </citation>
    <scope>NUCLEOTIDE SEQUENCE</scope>
    <source>
        <strain evidence="7">Adult_tree_wgs_1</strain>
        <tissue evidence="7">Leaves</tissue>
    </source>
</reference>
<proteinExistence type="inferred from homology"/>
<keyword evidence="8" id="KW-1185">Reference proteome</keyword>
<comment type="similarity">
    <text evidence="2">Belongs to the TatC family.</text>
</comment>
<evidence type="ECO:0000256" key="3">
    <source>
        <dbReference type="ARBA" id="ARBA00022692"/>
    </source>
</evidence>
<dbReference type="GO" id="GO:0009977">
    <property type="term" value="F:proton motive force dependent protein transmembrane transporter activity"/>
    <property type="evidence" value="ECO:0007669"/>
    <property type="project" value="TreeGrafter"/>
</dbReference>
<feature type="transmembrane region" description="Helical" evidence="6">
    <location>
        <begin position="105"/>
        <end position="127"/>
    </location>
</feature>
<keyword evidence="4 6" id="KW-1133">Transmembrane helix</keyword>
<dbReference type="PANTHER" id="PTHR30371">
    <property type="entry name" value="SEC-INDEPENDENT PROTEIN TRANSLOCASE PROTEIN TATC"/>
    <property type="match status" value="1"/>
</dbReference>
<feature type="transmembrane region" description="Helical" evidence="6">
    <location>
        <begin position="323"/>
        <end position="343"/>
    </location>
</feature>
<dbReference type="InterPro" id="IPR002033">
    <property type="entry name" value="TatC"/>
</dbReference>
<dbReference type="Pfam" id="PF00902">
    <property type="entry name" value="TatC"/>
    <property type="match status" value="2"/>
</dbReference>
<dbReference type="Proteomes" id="UP000626092">
    <property type="component" value="Unassembled WGS sequence"/>
</dbReference>
<evidence type="ECO:0000256" key="6">
    <source>
        <dbReference type="SAM" id="Phobius"/>
    </source>
</evidence>
<evidence type="ECO:0000313" key="8">
    <source>
        <dbReference type="Proteomes" id="UP000626092"/>
    </source>
</evidence>
<dbReference type="HAMAP" id="MF_00902">
    <property type="entry name" value="TatC"/>
    <property type="match status" value="1"/>
</dbReference>
<comment type="caution">
    <text evidence="7">The sequence shown here is derived from an EMBL/GenBank/DDBJ whole genome shotgun (WGS) entry which is preliminary data.</text>
</comment>
<gene>
    <name evidence="7" type="ORF">RHSIM_Rhsim12G0088300</name>
</gene>
<evidence type="ECO:0000256" key="4">
    <source>
        <dbReference type="ARBA" id="ARBA00022989"/>
    </source>
</evidence>
<comment type="subcellular location">
    <subcellularLocation>
        <location evidence="1">Membrane</location>
        <topology evidence="1">Multi-pass membrane protein</topology>
    </subcellularLocation>
</comment>
<dbReference type="GO" id="GO:0033281">
    <property type="term" value="C:TAT protein transport complex"/>
    <property type="evidence" value="ECO:0007669"/>
    <property type="project" value="TreeGrafter"/>
</dbReference>
<protein>
    <recommendedName>
        <fullName evidence="9">Sec-independent protein translocase protein TatC</fullName>
    </recommendedName>
</protein>
<sequence>MTDGDDGSTEAMLQTDDPTKGSGLYEFLYPSKELLPDDKEMSIFDHLEELRERIFVSVLAVGAAILGCFAFSKELVLVLEAPVKEQGVRFLQLGPGEFFFTTLKVSGYCGLLLGSPIILYEIIAFVLPGLTKAERGFLGPIVLGSSVLFYAGISFSYLVLTPAALNFFVSYAEGAVESLWSIDQYFEFVLVLMFSTGLSFQVKVFCIWQLHISPLAILSGEEKMNTERKQNKDSSDVVNAQQTRENAQTVRCHKPRSRTSLLYKVPMISYPYTCMQVPVIQLLLGQVGLVSGDQMLSIWRYVVVGAVVAAAVLTPSTDPLTQVLLAGPLLGLYLGGAWVVKLIGR</sequence>
<evidence type="ECO:0000256" key="1">
    <source>
        <dbReference type="ARBA" id="ARBA00004141"/>
    </source>
</evidence>
<organism evidence="7 8">
    <name type="scientific">Rhododendron simsii</name>
    <name type="common">Sims's rhododendron</name>
    <dbReference type="NCBI Taxonomy" id="118357"/>
    <lineage>
        <taxon>Eukaryota</taxon>
        <taxon>Viridiplantae</taxon>
        <taxon>Streptophyta</taxon>
        <taxon>Embryophyta</taxon>
        <taxon>Tracheophyta</taxon>
        <taxon>Spermatophyta</taxon>
        <taxon>Magnoliopsida</taxon>
        <taxon>eudicotyledons</taxon>
        <taxon>Gunneridae</taxon>
        <taxon>Pentapetalae</taxon>
        <taxon>asterids</taxon>
        <taxon>Ericales</taxon>
        <taxon>Ericaceae</taxon>
        <taxon>Ericoideae</taxon>
        <taxon>Rhodoreae</taxon>
        <taxon>Rhododendron</taxon>
    </lineage>
</organism>
<dbReference type="EMBL" id="WJXA01000012">
    <property type="protein sequence ID" value="KAF7123199.1"/>
    <property type="molecule type" value="Genomic_DNA"/>
</dbReference>
<feature type="transmembrane region" description="Helical" evidence="6">
    <location>
        <begin position="298"/>
        <end position="317"/>
    </location>
</feature>
<evidence type="ECO:0008006" key="9">
    <source>
        <dbReference type="Google" id="ProtNLM"/>
    </source>
</evidence>
<evidence type="ECO:0000256" key="2">
    <source>
        <dbReference type="ARBA" id="ARBA00008882"/>
    </source>
</evidence>
<accession>A0A834L832</accession>
<dbReference type="PANTHER" id="PTHR30371:SF0">
    <property type="entry name" value="SEC-INDEPENDENT PROTEIN TRANSLOCASE PROTEIN TATC, CHLOROPLASTIC-RELATED"/>
    <property type="match status" value="1"/>
</dbReference>
<feature type="transmembrane region" description="Helical" evidence="6">
    <location>
        <begin position="188"/>
        <end position="208"/>
    </location>
</feature>
<evidence type="ECO:0000256" key="5">
    <source>
        <dbReference type="ARBA" id="ARBA00023136"/>
    </source>
</evidence>
<keyword evidence="3 6" id="KW-0812">Transmembrane</keyword>
<dbReference type="AlphaFoldDB" id="A0A834L832"/>
<evidence type="ECO:0000313" key="7">
    <source>
        <dbReference type="EMBL" id="KAF7123199.1"/>
    </source>
</evidence>
<dbReference type="GO" id="GO:0043953">
    <property type="term" value="P:protein transport by the Tat complex"/>
    <property type="evidence" value="ECO:0007669"/>
    <property type="project" value="TreeGrafter"/>
</dbReference>
<dbReference type="OrthoDB" id="36838at2759"/>
<dbReference type="GO" id="GO:0065002">
    <property type="term" value="P:intracellular protein transmembrane transport"/>
    <property type="evidence" value="ECO:0007669"/>
    <property type="project" value="TreeGrafter"/>
</dbReference>
<feature type="transmembrane region" description="Helical" evidence="6">
    <location>
        <begin position="54"/>
        <end position="72"/>
    </location>
</feature>
<name>A0A834L832_RHOSS</name>
<dbReference type="PRINTS" id="PR01840">
    <property type="entry name" value="TATCFAMILY"/>
</dbReference>
<keyword evidence="5 6" id="KW-0472">Membrane</keyword>